<comment type="caution">
    <text evidence="1">The sequence shown here is derived from an EMBL/GenBank/DDBJ whole genome shotgun (WGS) entry which is preliminary data.</text>
</comment>
<dbReference type="AlphaFoldDB" id="A0A8J2JIA8"/>
<organism evidence="1 2">
    <name type="scientific">Allacma fusca</name>
    <dbReference type="NCBI Taxonomy" id="39272"/>
    <lineage>
        <taxon>Eukaryota</taxon>
        <taxon>Metazoa</taxon>
        <taxon>Ecdysozoa</taxon>
        <taxon>Arthropoda</taxon>
        <taxon>Hexapoda</taxon>
        <taxon>Collembola</taxon>
        <taxon>Symphypleona</taxon>
        <taxon>Sminthuridae</taxon>
        <taxon>Allacma</taxon>
    </lineage>
</organism>
<dbReference type="Proteomes" id="UP000708208">
    <property type="component" value="Unassembled WGS sequence"/>
</dbReference>
<protein>
    <submittedName>
        <fullName evidence="1">Uncharacterized protein</fullName>
    </submittedName>
</protein>
<name>A0A8J2JIA8_9HEXA</name>
<dbReference type="EMBL" id="CAJVCH010026106">
    <property type="protein sequence ID" value="CAG7699935.1"/>
    <property type="molecule type" value="Genomic_DNA"/>
</dbReference>
<sequence>LSNVEYFCGAYKPVVSIDINSRLFTGGRYTVQMMTHQQLQYQQTDKPSVLSLTKRWVSWR</sequence>
<evidence type="ECO:0000313" key="1">
    <source>
        <dbReference type="EMBL" id="CAG7699935.1"/>
    </source>
</evidence>
<gene>
    <name evidence="1" type="ORF">AFUS01_LOCUS4203</name>
</gene>
<keyword evidence="2" id="KW-1185">Reference proteome</keyword>
<reference evidence="1" key="1">
    <citation type="submission" date="2021-06" db="EMBL/GenBank/DDBJ databases">
        <authorList>
            <person name="Hodson N. C."/>
            <person name="Mongue J. A."/>
            <person name="Jaron S. K."/>
        </authorList>
    </citation>
    <scope>NUCLEOTIDE SEQUENCE</scope>
</reference>
<evidence type="ECO:0000313" key="2">
    <source>
        <dbReference type="Proteomes" id="UP000708208"/>
    </source>
</evidence>
<feature type="non-terminal residue" evidence="1">
    <location>
        <position position="1"/>
    </location>
</feature>
<proteinExistence type="predicted"/>
<accession>A0A8J2JIA8</accession>